<name>A0ABX5M2C6_9GAMM</name>
<feature type="transmembrane region" description="Helical" evidence="6">
    <location>
        <begin position="138"/>
        <end position="160"/>
    </location>
</feature>
<sequence>MAVLFVTVFLSVAGFSLPSPVFAPLLLEPQSGFFPLSVTDVERKIWLGVLIAVYPLLQLFGAPWLGRMSDRYGRKSMLLLSLLGVAAGYLVMALGMAQDSLLVMLLGRMIEGWFCGNVAIAQAMAADISSHEERPRHFALLSIAMNLGWVVGPIIGGYVASWTGEFSMVGWLAAGLVLLNALFAQLALQEGQRTVVSSDPDITPSVPQQGNWQLLVAAHLRPLFILTVLSYATVQLYFTYFNMWLVDRFTYSPVELAHCAVLVSMPMMLGSWLGSRMASRFDNTTLGIVGHSVMALGVLLFIFPEQLWGLALTFLPAGIGMTIGELATAVAVSKAASARQQGQAMGLYRGLTVACEILAVALGSLLVIFNVALTFVLAALFSALCALGFLRLRRQQAQQQVSELLLRRHIPRVLWKDVGLEQKGE</sequence>
<dbReference type="Pfam" id="PF07690">
    <property type="entry name" value="MFS_1"/>
    <property type="match status" value="1"/>
</dbReference>
<dbReference type="InterPro" id="IPR036259">
    <property type="entry name" value="MFS_trans_sf"/>
</dbReference>
<feature type="transmembrane region" description="Helical" evidence="6">
    <location>
        <begin position="77"/>
        <end position="97"/>
    </location>
</feature>
<feature type="transmembrane region" description="Helical" evidence="6">
    <location>
        <begin position="223"/>
        <end position="243"/>
    </location>
</feature>
<evidence type="ECO:0000256" key="4">
    <source>
        <dbReference type="ARBA" id="ARBA00022989"/>
    </source>
</evidence>
<dbReference type="SUPFAM" id="SSF103473">
    <property type="entry name" value="MFS general substrate transporter"/>
    <property type="match status" value="1"/>
</dbReference>
<feature type="transmembrane region" description="Helical" evidence="6">
    <location>
        <begin position="103"/>
        <end position="126"/>
    </location>
</feature>
<dbReference type="PROSITE" id="PS50850">
    <property type="entry name" value="MFS"/>
    <property type="match status" value="1"/>
</dbReference>
<dbReference type="InterPro" id="IPR020846">
    <property type="entry name" value="MFS_dom"/>
</dbReference>
<evidence type="ECO:0000256" key="3">
    <source>
        <dbReference type="ARBA" id="ARBA00022692"/>
    </source>
</evidence>
<evidence type="ECO:0000313" key="9">
    <source>
        <dbReference type="Proteomes" id="UP000248090"/>
    </source>
</evidence>
<dbReference type="PANTHER" id="PTHR23504">
    <property type="entry name" value="MAJOR FACILITATOR SUPERFAMILY DOMAIN-CONTAINING PROTEIN 10"/>
    <property type="match status" value="1"/>
</dbReference>
<evidence type="ECO:0000256" key="1">
    <source>
        <dbReference type="ARBA" id="ARBA00004141"/>
    </source>
</evidence>
<organism evidence="8 9">
    <name type="scientific">Pokkaliibacter plantistimulans</name>
    <dbReference type="NCBI Taxonomy" id="1635171"/>
    <lineage>
        <taxon>Bacteria</taxon>
        <taxon>Pseudomonadati</taxon>
        <taxon>Pseudomonadota</taxon>
        <taxon>Gammaproteobacteria</taxon>
        <taxon>Oceanospirillales</taxon>
        <taxon>Balneatrichaceae</taxon>
        <taxon>Pokkaliibacter</taxon>
    </lineage>
</organism>
<keyword evidence="2" id="KW-0813">Transport</keyword>
<accession>A0ABX5M2C6</accession>
<keyword evidence="4 6" id="KW-1133">Transmembrane helix</keyword>
<comment type="subcellular location">
    <subcellularLocation>
        <location evidence="1">Membrane</location>
        <topology evidence="1">Multi-pass membrane protein</topology>
    </subcellularLocation>
</comment>
<dbReference type="EMBL" id="LAPT01000055">
    <property type="protein sequence ID" value="PXF31035.1"/>
    <property type="molecule type" value="Genomic_DNA"/>
</dbReference>
<feature type="transmembrane region" description="Helical" evidence="6">
    <location>
        <begin position="255"/>
        <end position="273"/>
    </location>
</feature>
<reference evidence="8 9" key="1">
    <citation type="submission" date="2015-03" db="EMBL/GenBank/DDBJ databases">
        <authorList>
            <person name="Krishnan R."/>
            <person name="Midha S."/>
            <person name="Patil P.B."/>
            <person name="Rameshkumar N."/>
        </authorList>
    </citation>
    <scope>NUCLEOTIDE SEQUENCE [LARGE SCALE GENOMIC DNA]</scope>
    <source>
        <strain evidence="8 9">L1E11</strain>
    </source>
</reference>
<feature type="transmembrane region" description="Helical" evidence="6">
    <location>
        <begin position="368"/>
        <end position="390"/>
    </location>
</feature>
<dbReference type="Proteomes" id="UP000248090">
    <property type="component" value="Unassembled WGS sequence"/>
</dbReference>
<feature type="domain" description="Major facilitator superfamily (MFS) profile" evidence="7">
    <location>
        <begin position="1"/>
        <end position="397"/>
    </location>
</feature>
<gene>
    <name evidence="8" type="ORF">WH50_12035</name>
</gene>
<feature type="transmembrane region" description="Helical" evidence="6">
    <location>
        <begin position="309"/>
        <end position="332"/>
    </location>
</feature>
<keyword evidence="3 6" id="KW-0812">Transmembrane</keyword>
<dbReference type="PROSITE" id="PS00216">
    <property type="entry name" value="SUGAR_TRANSPORT_1"/>
    <property type="match status" value="1"/>
</dbReference>
<feature type="transmembrane region" description="Helical" evidence="6">
    <location>
        <begin position="166"/>
        <end position="188"/>
    </location>
</feature>
<evidence type="ECO:0000259" key="7">
    <source>
        <dbReference type="PROSITE" id="PS50850"/>
    </source>
</evidence>
<feature type="transmembrane region" description="Helical" evidence="6">
    <location>
        <begin position="344"/>
        <end position="362"/>
    </location>
</feature>
<dbReference type="Gene3D" id="1.20.1250.20">
    <property type="entry name" value="MFS general substrate transporter like domains"/>
    <property type="match status" value="1"/>
</dbReference>
<keyword evidence="5 6" id="KW-0472">Membrane</keyword>
<evidence type="ECO:0000256" key="2">
    <source>
        <dbReference type="ARBA" id="ARBA00022448"/>
    </source>
</evidence>
<feature type="transmembrane region" description="Helical" evidence="6">
    <location>
        <begin position="45"/>
        <end position="65"/>
    </location>
</feature>
<protein>
    <submittedName>
        <fullName evidence="8">Major facilitator transporter</fullName>
    </submittedName>
</protein>
<evidence type="ECO:0000256" key="5">
    <source>
        <dbReference type="ARBA" id="ARBA00023136"/>
    </source>
</evidence>
<feature type="transmembrane region" description="Helical" evidence="6">
    <location>
        <begin position="285"/>
        <end position="303"/>
    </location>
</feature>
<comment type="caution">
    <text evidence="8">The sequence shown here is derived from an EMBL/GenBank/DDBJ whole genome shotgun (WGS) entry which is preliminary data.</text>
</comment>
<dbReference type="InterPro" id="IPR011701">
    <property type="entry name" value="MFS"/>
</dbReference>
<evidence type="ECO:0000313" key="8">
    <source>
        <dbReference type="EMBL" id="PXF31035.1"/>
    </source>
</evidence>
<proteinExistence type="predicted"/>
<keyword evidence="9" id="KW-1185">Reference proteome</keyword>
<dbReference type="InterPro" id="IPR005829">
    <property type="entry name" value="Sugar_transporter_CS"/>
</dbReference>
<evidence type="ECO:0000256" key="6">
    <source>
        <dbReference type="SAM" id="Phobius"/>
    </source>
</evidence>
<dbReference type="PANTHER" id="PTHR23504:SF15">
    <property type="entry name" value="MAJOR FACILITATOR SUPERFAMILY (MFS) PROFILE DOMAIN-CONTAINING PROTEIN"/>
    <property type="match status" value="1"/>
</dbReference>